<evidence type="ECO:0008006" key="4">
    <source>
        <dbReference type="Google" id="ProtNLM"/>
    </source>
</evidence>
<dbReference type="Pfam" id="PF13787">
    <property type="entry name" value="HXXEE"/>
    <property type="match status" value="1"/>
</dbReference>
<dbReference type="RefSeq" id="WP_073471936.1">
    <property type="nucleotide sequence ID" value="NZ_FQZU01000001.1"/>
</dbReference>
<evidence type="ECO:0000256" key="1">
    <source>
        <dbReference type="SAM" id="Phobius"/>
    </source>
</evidence>
<keyword evidence="1" id="KW-1133">Transmembrane helix</keyword>
<evidence type="ECO:0000313" key="2">
    <source>
        <dbReference type="EMBL" id="SHI56730.1"/>
    </source>
</evidence>
<protein>
    <recommendedName>
        <fullName evidence="4">HXXEE domain-containing protein</fullName>
    </recommendedName>
</protein>
<feature type="transmembrane region" description="Helical" evidence="1">
    <location>
        <begin position="68"/>
        <end position="87"/>
    </location>
</feature>
<feature type="transmembrane region" description="Helical" evidence="1">
    <location>
        <begin position="41"/>
        <end position="62"/>
    </location>
</feature>
<dbReference type="EMBL" id="FQZU01000001">
    <property type="protein sequence ID" value="SHI56730.1"/>
    <property type="molecule type" value="Genomic_DNA"/>
</dbReference>
<sequence>MNLNVLWLIIIAQLIHVGIEENPRFVEWAKTFQPDFDRRQFLLGNAVIGAYMLIAVGLAVFLPGKWTLALGLSTASYIVFNFIYHAATTLAYKKYSPGVITGAFFNAPAAGFVYAHFYTSGALGPVTAGISLILGFLPMILILKNIGLSPAGEKKEE</sequence>
<keyword evidence="1" id="KW-0472">Membrane</keyword>
<accession>A0A1M6C6S5</accession>
<dbReference type="STRING" id="1121393.SAMN02745216_00166"/>
<evidence type="ECO:0000313" key="3">
    <source>
        <dbReference type="Proteomes" id="UP000183994"/>
    </source>
</evidence>
<proteinExistence type="predicted"/>
<dbReference type="AlphaFoldDB" id="A0A1M6C6S5"/>
<keyword evidence="1" id="KW-0812">Transmembrane</keyword>
<keyword evidence="3" id="KW-1185">Reference proteome</keyword>
<organism evidence="2 3">
    <name type="scientific">Desulfatibacillum alkenivorans DSM 16219</name>
    <dbReference type="NCBI Taxonomy" id="1121393"/>
    <lineage>
        <taxon>Bacteria</taxon>
        <taxon>Pseudomonadati</taxon>
        <taxon>Thermodesulfobacteriota</taxon>
        <taxon>Desulfobacteria</taxon>
        <taxon>Desulfobacterales</taxon>
        <taxon>Desulfatibacillaceae</taxon>
        <taxon>Desulfatibacillum</taxon>
    </lineage>
</organism>
<name>A0A1M6C6S5_9BACT</name>
<feature type="transmembrane region" description="Helical" evidence="1">
    <location>
        <begin position="99"/>
        <end position="117"/>
    </location>
</feature>
<feature type="transmembrane region" description="Helical" evidence="1">
    <location>
        <begin position="123"/>
        <end position="143"/>
    </location>
</feature>
<dbReference type="OrthoDB" id="2221824at2"/>
<reference evidence="3" key="1">
    <citation type="submission" date="2016-11" db="EMBL/GenBank/DDBJ databases">
        <authorList>
            <person name="Varghese N."/>
            <person name="Submissions S."/>
        </authorList>
    </citation>
    <scope>NUCLEOTIDE SEQUENCE [LARGE SCALE GENOMIC DNA]</scope>
    <source>
        <strain evidence="3">DSM 16219</strain>
    </source>
</reference>
<dbReference type="Proteomes" id="UP000183994">
    <property type="component" value="Unassembled WGS sequence"/>
</dbReference>
<gene>
    <name evidence="2" type="ORF">SAMN02745216_00166</name>
</gene>
<dbReference type="InterPro" id="IPR025671">
    <property type="entry name" value="HXXEE"/>
</dbReference>